<name>A0ABR1MU14_9PEZI</name>
<feature type="compositionally biased region" description="Low complexity" evidence="1">
    <location>
        <begin position="29"/>
        <end position="39"/>
    </location>
</feature>
<feature type="compositionally biased region" description="Low complexity" evidence="1">
    <location>
        <begin position="7"/>
        <end position="17"/>
    </location>
</feature>
<evidence type="ECO:0000256" key="2">
    <source>
        <dbReference type="SAM" id="Phobius"/>
    </source>
</evidence>
<accession>A0ABR1MU14</accession>
<dbReference type="EMBL" id="JBBPBF010000061">
    <property type="protein sequence ID" value="KAK7605908.1"/>
    <property type="molecule type" value="Genomic_DNA"/>
</dbReference>
<evidence type="ECO:0000256" key="1">
    <source>
        <dbReference type="SAM" id="MobiDB-lite"/>
    </source>
</evidence>
<dbReference type="Proteomes" id="UP001367316">
    <property type="component" value="Unassembled WGS sequence"/>
</dbReference>
<gene>
    <name evidence="3" type="ORF">JOL62DRAFT_607559</name>
</gene>
<sequence>MTDAVASSSSSSSSSSSLVPLDDRAVNLAPRQATPLTQQPTPPPHLAASAATATGPGPPAHLMARAHAIVEIFWRRQNQQLRTMDPKNHIPRIHGILTQHDPRSRHRAGPYYVQTLCGPMSRSVAKHAKGAAEVLAQLERHVNPPDAVEGQRRRRRRAFDDDNNNTAVDWAWWITVMLVVLFVLAFAIRATGAVGRRFVGWMVGRWFEDTPALPPISTRLAYEMRGARSHVTVDGQQSMASGVGKHEGACLAHTRSLLLAFHPPHSLSFTCLVIDGEEEGPVNRTDVDDRIIKDGPSLDWSLSNQLQPSKESADKHSPVAALTSRLVLYSGLCEDGGHVHNTTSKASRENVQFSSLLPWLSKKRSIVGMEVEQGFQRYHQKGGAMAATRRQSD</sequence>
<evidence type="ECO:0000313" key="3">
    <source>
        <dbReference type="EMBL" id="KAK7605908.1"/>
    </source>
</evidence>
<organism evidence="3 4">
    <name type="scientific">Phyllosticta paracitricarpa</name>
    <dbReference type="NCBI Taxonomy" id="2016321"/>
    <lineage>
        <taxon>Eukaryota</taxon>
        <taxon>Fungi</taxon>
        <taxon>Dikarya</taxon>
        <taxon>Ascomycota</taxon>
        <taxon>Pezizomycotina</taxon>
        <taxon>Dothideomycetes</taxon>
        <taxon>Dothideomycetes incertae sedis</taxon>
        <taxon>Botryosphaeriales</taxon>
        <taxon>Phyllostictaceae</taxon>
        <taxon>Phyllosticta</taxon>
    </lineage>
</organism>
<proteinExistence type="predicted"/>
<comment type="caution">
    <text evidence="3">The sequence shown here is derived from an EMBL/GenBank/DDBJ whole genome shotgun (WGS) entry which is preliminary data.</text>
</comment>
<feature type="compositionally biased region" description="Low complexity" evidence="1">
    <location>
        <begin position="46"/>
        <end position="55"/>
    </location>
</feature>
<keyword evidence="2" id="KW-0472">Membrane</keyword>
<keyword evidence="4" id="KW-1185">Reference proteome</keyword>
<keyword evidence="2" id="KW-0812">Transmembrane</keyword>
<reference evidence="3 4" key="1">
    <citation type="submission" date="2024-04" db="EMBL/GenBank/DDBJ databases">
        <title>Phyllosticta paracitricarpa is synonymous to the EU quarantine fungus P. citricarpa based on phylogenomic analyses.</title>
        <authorList>
            <consortium name="Lawrence Berkeley National Laboratory"/>
            <person name="Van ingen-buijs V.A."/>
            <person name="Van westerhoven A.C."/>
            <person name="Haridas S."/>
            <person name="Skiadas P."/>
            <person name="Martin F."/>
            <person name="Groenewald J.Z."/>
            <person name="Crous P.W."/>
            <person name="Seidl M.F."/>
        </authorList>
    </citation>
    <scope>NUCLEOTIDE SEQUENCE [LARGE SCALE GENOMIC DNA]</scope>
    <source>
        <strain evidence="3 4">CBS 141358</strain>
    </source>
</reference>
<evidence type="ECO:0000313" key="4">
    <source>
        <dbReference type="Proteomes" id="UP001367316"/>
    </source>
</evidence>
<keyword evidence="2" id="KW-1133">Transmembrane helix</keyword>
<protein>
    <submittedName>
        <fullName evidence="3">Uncharacterized protein</fullName>
    </submittedName>
</protein>
<feature type="region of interest" description="Disordered" evidence="1">
    <location>
        <begin position="1"/>
        <end position="60"/>
    </location>
</feature>
<feature type="transmembrane region" description="Helical" evidence="2">
    <location>
        <begin position="170"/>
        <end position="188"/>
    </location>
</feature>